<protein>
    <submittedName>
        <fullName evidence="2">Uncharacterized protein</fullName>
    </submittedName>
</protein>
<dbReference type="EMBL" id="NAJL01000072">
    <property type="protein sequence ID" value="TKA22523.1"/>
    <property type="molecule type" value="Genomic_DNA"/>
</dbReference>
<name>A0A4U0TKU2_9PEZI</name>
<gene>
    <name evidence="2" type="ORF">B0A50_08063</name>
</gene>
<dbReference type="AlphaFoldDB" id="A0A4U0TKU2"/>
<sequence>MVLGNPITIYHSCDPPGTKLLLHFKKDIYTPSDLESERDPPQCTSVPRPYGIDGAWRCAIHGCETCALTKDGETDLTLEVAKRHNIRGVIIRPSSRAITPADRVKDGEERGKWMYGHLRKAKVQAMRTVTFHPQARNFATVLRWLEDTSLGAELADSSPKENHFEAAIAVQRPCVGPGLPTNDELPFGADYANGWAPGPSTIQPKSVRTNAARARVFGTYAVAAAAAVATAMRIRRAVRNNVARFPDRPYADQKNQAFGSKDQRARKPAQQRTPCVRKSSRPQASGRTTDAFAYYVPTAALTNSPTLNHGIISALDFEPPFRFSTPASREISRHGLISALGLESPLEYTTPAARERPPNEAMLFGLEKRMLEEVGAVAQGRRKKFRR</sequence>
<dbReference type="Proteomes" id="UP000308549">
    <property type="component" value="Unassembled WGS sequence"/>
</dbReference>
<feature type="region of interest" description="Disordered" evidence="1">
    <location>
        <begin position="246"/>
        <end position="284"/>
    </location>
</feature>
<evidence type="ECO:0000256" key="1">
    <source>
        <dbReference type="SAM" id="MobiDB-lite"/>
    </source>
</evidence>
<organism evidence="2 3">
    <name type="scientific">Salinomyces thailandicus</name>
    <dbReference type="NCBI Taxonomy" id="706561"/>
    <lineage>
        <taxon>Eukaryota</taxon>
        <taxon>Fungi</taxon>
        <taxon>Dikarya</taxon>
        <taxon>Ascomycota</taxon>
        <taxon>Pezizomycotina</taxon>
        <taxon>Dothideomycetes</taxon>
        <taxon>Dothideomycetidae</taxon>
        <taxon>Mycosphaerellales</taxon>
        <taxon>Teratosphaeriaceae</taxon>
        <taxon>Salinomyces</taxon>
    </lineage>
</organism>
<evidence type="ECO:0000313" key="2">
    <source>
        <dbReference type="EMBL" id="TKA22523.1"/>
    </source>
</evidence>
<dbReference type="OrthoDB" id="3900946at2759"/>
<evidence type="ECO:0000313" key="3">
    <source>
        <dbReference type="Proteomes" id="UP000308549"/>
    </source>
</evidence>
<reference evidence="2 3" key="1">
    <citation type="submission" date="2017-03" db="EMBL/GenBank/DDBJ databases">
        <title>Genomes of endolithic fungi from Antarctica.</title>
        <authorList>
            <person name="Coleine C."/>
            <person name="Masonjones S."/>
            <person name="Stajich J.E."/>
        </authorList>
    </citation>
    <scope>NUCLEOTIDE SEQUENCE [LARGE SCALE GENOMIC DNA]</scope>
    <source>
        <strain evidence="2 3">CCFEE 6315</strain>
    </source>
</reference>
<accession>A0A4U0TKU2</accession>
<keyword evidence="3" id="KW-1185">Reference proteome</keyword>
<comment type="caution">
    <text evidence="2">The sequence shown here is derived from an EMBL/GenBank/DDBJ whole genome shotgun (WGS) entry which is preliminary data.</text>
</comment>
<proteinExistence type="predicted"/>